<dbReference type="GO" id="GO:0005743">
    <property type="term" value="C:mitochondrial inner membrane"/>
    <property type="evidence" value="ECO:0007669"/>
    <property type="project" value="UniProtKB-SubCell"/>
</dbReference>
<dbReference type="AlphaFoldDB" id="A0A3P7MMP3"/>
<gene>
    <name evidence="14" type="ORF">CGOC_LOCUS11669</name>
</gene>
<evidence type="ECO:0000256" key="12">
    <source>
        <dbReference type="ARBA" id="ARBA00047105"/>
    </source>
</evidence>
<evidence type="ECO:0000313" key="15">
    <source>
        <dbReference type="Proteomes" id="UP000271889"/>
    </source>
</evidence>
<evidence type="ECO:0000256" key="6">
    <source>
        <dbReference type="ARBA" id="ARBA00022692"/>
    </source>
</evidence>
<dbReference type="EMBL" id="UYRV01117973">
    <property type="protein sequence ID" value="VDN30914.1"/>
    <property type="molecule type" value="Genomic_DNA"/>
</dbReference>
<reference evidence="14 15" key="1">
    <citation type="submission" date="2018-11" db="EMBL/GenBank/DDBJ databases">
        <authorList>
            <consortium name="Pathogen Informatics"/>
        </authorList>
    </citation>
    <scope>NUCLEOTIDE SEQUENCE [LARGE SCALE GENOMIC DNA]</scope>
</reference>
<evidence type="ECO:0000256" key="11">
    <source>
        <dbReference type="ARBA" id="ARBA00023136"/>
    </source>
</evidence>
<accession>A0A3P7MMP3</accession>
<dbReference type="InterPro" id="IPR036642">
    <property type="entry name" value="Cyt_bc1_su8_sf"/>
</dbReference>
<dbReference type="Proteomes" id="UP000271889">
    <property type="component" value="Unassembled WGS sequence"/>
</dbReference>
<sequence>MIVVSLLAARVQKLPRLLAGREKAIQVNKGPNANFGLQAPTPGFGFEWKRARETELETQRNEPELEKLERFDRFTASHCDRIKTLLFLCAVVSWLNLHYLLDDKYRNKMRASTVSLAKHFGGLGKMYGEHRFALAPNEQKAFKGFLDQAFVRVSLYSLRFCALYKPNSISSYHFSLMLPTHI</sequence>
<dbReference type="GO" id="GO:0006122">
    <property type="term" value="P:mitochondrial electron transport, ubiquinol to cytochrome c"/>
    <property type="evidence" value="ECO:0007669"/>
    <property type="project" value="UniProtKB-UniRule"/>
</dbReference>
<evidence type="ECO:0000313" key="14">
    <source>
        <dbReference type="EMBL" id="VDN30914.1"/>
    </source>
</evidence>
<evidence type="ECO:0000256" key="9">
    <source>
        <dbReference type="ARBA" id="ARBA00022989"/>
    </source>
</evidence>
<evidence type="ECO:0000256" key="4">
    <source>
        <dbReference type="ARBA" id="ARBA00022448"/>
    </source>
</evidence>
<name>A0A3P7MMP3_CYLGO</name>
<keyword evidence="9" id="KW-1133">Transmembrane helix</keyword>
<comment type="subunit">
    <text evidence="12 13">Component of the ubiquinol-cytochrome c oxidoreductase (cytochrome b-c1 complex, complex III, CIII), a multisubunit enzyme composed of 11 subunits. The complex is composed of 3 respiratory subunits cytochrome b, cytochrome c1 and Rieske protein UQCRFS1, 2 core protein subunits UQCRC1/QCR1 and UQCRC2/QCR2, and 6 low-molecular weight protein subunits UQCRH/QCR6, UQCRB/QCR7, UQCRQ/QCR8, UQCR10/QCR9, UQCR11/QCR10 and subunit 9, the cleavage product of Rieske protein UQCRFS1. The complex exists as an obligatory dimer and forms supercomplexes (SCs) in the inner mitochondrial membrane with NADH-ubiquinone oxidoreductase (complex I, CI) and cytochrome c oxidase (complex IV, CIV), resulting in different assemblies (supercomplex SCI(1)III(2)IV(1) and megacomplex MCI(2)III(2)IV(2)). Interacts with UQCC6.</text>
</comment>
<evidence type="ECO:0000256" key="5">
    <source>
        <dbReference type="ARBA" id="ARBA00022660"/>
    </source>
</evidence>
<dbReference type="InterPro" id="IPR004205">
    <property type="entry name" value="Cyt_bc1_su8"/>
</dbReference>
<evidence type="ECO:0000256" key="1">
    <source>
        <dbReference type="ARBA" id="ARBA00004434"/>
    </source>
</evidence>
<evidence type="ECO:0000256" key="8">
    <source>
        <dbReference type="ARBA" id="ARBA00022982"/>
    </source>
</evidence>
<dbReference type="SUPFAM" id="SSF81508">
    <property type="entry name" value="Ubiquinone-binding protein QP-C of cytochrome bc1 complex (Ubiquinol-cytochrome c reductase)"/>
    <property type="match status" value="1"/>
</dbReference>
<evidence type="ECO:0000256" key="2">
    <source>
        <dbReference type="ARBA" id="ARBA00007668"/>
    </source>
</evidence>
<proteinExistence type="inferred from homology"/>
<keyword evidence="8 13" id="KW-0249">Electron transport</keyword>
<keyword evidence="11" id="KW-0472">Membrane</keyword>
<keyword evidence="15" id="KW-1185">Reference proteome</keyword>
<dbReference type="Gene3D" id="1.20.5.210">
    <property type="entry name" value="Cytochrome b-c1 complex subunit 8"/>
    <property type="match status" value="1"/>
</dbReference>
<keyword evidence="5 13" id="KW-0679">Respiratory chain</keyword>
<evidence type="ECO:0000256" key="7">
    <source>
        <dbReference type="ARBA" id="ARBA00022792"/>
    </source>
</evidence>
<keyword evidence="10 13" id="KW-0496">Mitochondrion</keyword>
<evidence type="ECO:0000256" key="10">
    <source>
        <dbReference type="ARBA" id="ARBA00023128"/>
    </source>
</evidence>
<evidence type="ECO:0000256" key="3">
    <source>
        <dbReference type="ARBA" id="ARBA00016324"/>
    </source>
</evidence>
<comment type="similarity">
    <text evidence="2 13">Belongs to the UQCRQ/QCR8 family.</text>
</comment>
<dbReference type="GO" id="GO:0045275">
    <property type="term" value="C:respiratory chain complex III"/>
    <property type="evidence" value="ECO:0007669"/>
    <property type="project" value="UniProtKB-UniRule"/>
</dbReference>
<keyword evidence="7 13" id="KW-0999">Mitochondrion inner membrane</keyword>
<dbReference type="OrthoDB" id="10063829at2759"/>
<keyword evidence="6" id="KW-0812">Transmembrane</keyword>
<comment type="subcellular location">
    <subcellularLocation>
        <location evidence="1 13">Mitochondrion inner membrane</location>
        <topology evidence="1 13">Single-pass membrane protein</topology>
    </subcellularLocation>
</comment>
<evidence type="ECO:0000256" key="13">
    <source>
        <dbReference type="RuleBase" id="RU368118"/>
    </source>
</evidence>
<protein>
    <recommendedName>
        <fullName evidence="3 13">Cytochrome b-c1 complex subunit 8</fullName>
    </recommendedName>
    <alternativeName>
        <fullName evidence="13">Complex III subunit 8</fullName>
    </alternativeName>
</protein>
<organism evidence="14 15">
    <name type="scientific">Cylicostephanus goldi</name>
    <name type="common">Nematode worm</name>
    <dbReference type="NCBI Taxonomy" id="71465"/>
    <lineage>
        <taxon>Eukaryota</taxon>
        <taxon>Metazoa</taxon>
        <taxon>Ecdysozoa</taxon>
        <taxon>Nematoda</taxon>
        <taxon>Chromadorea</taxon>
        <taxon>Rhabditida</taxon>
        <taxon>Rhabditina</taxon>
        <taxon>Rhabditomorpha</taxon>
        <taxon>Strongyloidea</taxon>
        <taxon>Strongylidae</taxon>
        <taxon>Cylicostephanus</taxon>
    </lineage>
</organism>
<comment type="function">
    <text evidence="13">Component of the ubiquinol-cytochrome c oxidoreductase, a multisubunit transmembrane complex that is part of the mitochondrial electron transport chain which drives oxidative phosphorylation. The complex plays an important role in the uptake of multiple carbon sources present in different host niches.</text>
</comment>
<dbReference type="Pfam" id="PF02939">
    <property type="entry name" value="UcrQ"/>
    <property type="match status" value="1"/>
</dbReference>
<keyword evidence="4 13" id="KW-0813">Transport</keyword>